<comment type="similarity">
    <text evidence="1 5">Belongs to the type-B carboxylesterase/lipase family.</text>
</comment>
<dbReference type="EC" id="3.1.1.-" evidence="5"/>
<evidence type="ECO:0000256" key="4">
    <source>
        <dbReference type="ARBA" id="ARBA00023180"/>
    </source>
</evidence>
<sequence length="563" mass="63671">MDDFKTVQISQGYLKGKVSSSYMYGYDFVSFKGIPYAKPPVGELRFKPPQPHQGWEGVREALREGSVAPHFDMFTKLFVGNEDCLFLNVYTTKINFDKITPLKPVMVYIHGGGFAFGHGNSDVYGPEYLLQHNIVLVTFNYRLGVLGFLNLECQEAPGNVGLKDQVLALKWVKNEIEKFGGDSENVTLFGESAGGACVHLHMLSDMSKGLFHKAIAQSGNALCNWAFTSCHKKRAFNLAHILGKNPKNIVELMEFFNTVPPENFAEHQDSAICSKTGLYQTIQSEICNHNFLEVEGIDQAFVPSVERNVVEEIFLSDTPFNLMKSGKMSDIPFITGITANEGLYILNSILKYPMFLNRFCEKLSNNELIPDEVNLLESKEKISAAIKEFYFKEKNTTLEMCSQEIFDFYTDFSFLLPMVRMITMFKKTCNSPLFCYEFQFDGPLAWYKHLMAENRKITYIPKGVCHADELGYIFSNAVTTKKLENINTYPDSRVVVTNTTQLWTNFAKTGNPTSNGFDVSWSPVTSSEKIINMGIDLDLKPDEVLGNNRLGFWKSFFQPTDSS</sequence>
<dbReference type="Pfam" id="PF00135">
    <property type="entry name" value="COesterase"/>
    <property type="match status" value="1"/>
</dbReference>
<dbReference type="SUPFAM" id="SSF53474">
    <property type="entry name" value="alpha/beta-Hydrolases"/>
    <property type="match status" value="1"/>
</dbReference>
<gene>
    <name evidence="7" type="ORF">g.12873</name>
</gene>
<organism evidence="7">
    <name type="scientific">Clastoptera arizonana</name>
    <name type="common">Arizona spittle bug</name>
    <dbReference type="NCBI Taxonomy" id="38151"/>
    <lineage>
        <taxon>Eukaryota</taxon>
        <taxon>Metazoa</taxon>
        <taxon>Ecdysozoa</taxon>
        <taxon>Arthropoda</taxon>
        <taxon>Hexapoda</taxon>
        <taxon>Insecta</taxon>
        <taxon>Pterygota</taxon>
        <taxon>Neoptera</taxon>
        <taxon>Paraneoptera</taxon>
        <taxon>Hemiptera</taxon>
        <taxon>Auchenorrhyncha</taxon>
        <taxon>Cercopoidea</taxon>
        <taxon>Clastopteridae</taxon>
        <taxon>Clastoptera</taxon>
    </lineage>
</organism>
<evidence type="ECO:0000256" key="2">
    <source>
        <dbReference type="ARBA" id="ARBA00022487"/>
    </source>
</evidence>
<name>A0A1B6C6S0_9HEMI</name>
<dbReference type="PANTHER" id="PTHR43142:SF1">
    <property type="entry name" value="CARBOXYLIC ESTER HYDROLASE"/>
    <property type="match status" value="1"/>
</dbReference>
<dbReference type="PROSITE" id="PS00122">
    <property type="entry name" value="CARBOXYLESTERASE_B_1"/>
    <property type="match status" value="1"/>
</dbReference>
<dbReference type="InterPro" id="IPR019826">
    <property type="entry name" value="Carboxylesterase_B_AS"/>
</dbReference>
<dbReference type="PANTHER" id="PTHR43142">
    <property type="entry name" value="CARBOXYLIC ESTER HYDROLASE"/>
    <property type="match status" value="1"/>
</dbReference>
<evidence type="ECO:0000259" key="6">
    <source>
        <dbReference type="Pfam" id="PF00135"/>
    </source>
</evidence>
<dbReference type="Gene3D" id="3.40.50.1820">
    <property type="entry name" value="alpha/beta hydrolase"/>
    <property type="match status" value="1"/>
</dbReference>
<feature type="domain" description="Carboxylesterase type B" evidence="6">
    <location>
        <begin position="5"/>
        <end position="553"/>
    </location>
</feature>
<keyword evidence="2" id="KW-0719">Serine esterase</keyword>
<proteinExistence type="inferred from homology"/>
<evidence type="ECO:0000256" key="5">
    <source>
        <dbReference type="RuleBase" id="RU361235"/>
    </source>
</evidence>
<evidence type="ECO:0000313" key="7">
    <source>
        <dbReference type="EMBL" id="JAS08945.1"/>
    </source>
</evidence>
<dbReference type="AlphaFoldDB" id="A0A1B6C6S0"/>
<reference evidence="7" key="1">
    <citation type="submission" date="2015-12" db="EMBL/GenBank/DDBJ databases">
        <title>De novo transcriptome assembly of four potential Pierce s Disease insect vectors from Arizona vineyards.</title>
        <authorList>
            <person name="Tassone E.E."/>
        </authorList>
    </citation>
    <scope>NUCLEOTIDE SEQUENCE</scope>
</reference>
<dbReference type="EMBL" id="GEDC01028353">
    <property type="protein sequence ID" value="JAS08945.1"/>
    <property type="molecule type" value="Transcribed_RNA"/>
</dbReference>
<protein>
    <recommendedName>
        <fullName evidence="5">Carboxylic ester hydrolase</fullName>
        <ecNumber evidence="5">3.1.1.-</ecNumber>
    </recommendedName>
</protein>
<dbReference type="GO" id="GO:0052689">
    <property type="term" value="F:carboxylic ester hydrolase activity"/>
    <property type="evidence" value="ECO:0007669"/>
    <property type="project" value="UniProtKB-KW"/>
</dbReference>
<accession>A0A1B6C6S0</accession>
<keyword evidence="3 5" id="KW-0378">Hydrolase</keyword>
<keyword evidence="4" id="KW-0325">Glycoprotein</keyword>
<dbReference type="InterPro" id="IPR029058">
    <property type="entry name" value="AB_hydrolase_fold"/>
</dbReference>
<dbReference type="InterPro" id="IPR002018">
    <property type="entry name" value="CarbesteraseB"/>
</dbReference>
<evidence type="ECO:0000256" key="1">
    <source>
        <dbReference type="ARBA" id="ARBA00005964"/>
    </source>
</evidence>
<evidence type="ECO:0000256" key="3">
    <source>
        <dbReference type="ARBA" id="ARBA00022801"/>
    </source>
</evidence>